<protein>
    <submittedName>
        <fullName evidence="1">Uncharacterized protein</fullName>
    </submittedName>
</protein>
<evidence type="ECO:0000313" key="1">
    <source>
        <dbReference type="EMBL" id="KAA6389715.1"/>
    </source>
</evidence>
<gene>
    <name evidence="1" type="ORF">EZS28_014758</name>
</gene>
<dbReference type="AlphaFoldDB" id="A0A5J4W4U1"/>
<reference evidence="1 2" key="1">
    <citation type="submission" date="2019-03" db="EMBL/GenBank/DDBJ databases">
        <title>Single cell metagenomics reveals metabolic interactions within the superorganism composed of flagellate Streblomastix strix and complex community of Bacteroidetes bacteria on its surface.</title>
        <authorList>
            <person name="Treitli S.C."/>
            <person name="Kolisko M."/>
            <person name="Husnik F."/>
            <person name="Keeling P."/>
            <person name="Hampl V."/>
        </authorList>
    </citation>
    <scope>NUCLEOTIDE SEQUENCE [LARGE SCALE GENOMIC DNA]</scope>
    <source>
        <strain evidence="1">ST1C</strain>
    </source>
</reference>
<proteinExistence type="predicted"/>
<sequence length="152" mass="18163">MDLICKNNDIKFKKMWSNPLSFEEWKKSRKNPRQQKLVGSEEDINGDKFKEFVVRDDRGFIQSADGLRITVPNKCQRVTKYFTENPTKQQRQEKHYKQWIEEDKTADDIKHFTKKISISILERARLYSSLSIFSYWRQDLEESYCSNGIAIL</sequence>
<dbReference type="EMBL" id="SNRW01003483">
    <property type="protein sequence ID" value="KAA6389715.1"/>
    <property type="molecule type" value="Genomic_DNA"/>
</dbReference>
<dbReference type="Proteomes" id="UP000324800">
    <property type="component" value="Unassembled WGS sequence"/>
</dbReference>
<name>A0A5J4W4U1_9EUKA</name>
<accession>A0A5J4W4U1</accession>
<comment type="caution">
    <text evidence="1">The sequence shown here is derived from an EMBL/GenBank/DDBJ whole genome shotgun (WGS) entry which is preliminary data.</text>
</comment>
<evidence type="ECO:0000313" key="2">
    <source>
        <dbReference type="Proteomes" id="UP000324800"/>
    </source>
</evidence>
<organism evidence="1 2">
    <name type="scientific">Streblomastix strix</name>
    <dbReference type="NCBI Taxonomy" id="222440"/>
    <lineage>
        <taxon>Eukaryota</taxon>
        <taxon>Metamonada</taxon>
        <taxon>Preaxostyla</taxon>
        <taxon>Oxymonadida</taxon>
        <taxon>Streblomastigidae</taxon>
        <taxon>Streblomastix</taxon>
    </lineage>
</organism>